<accession>A0A0F9W6Z4</accession>
<dbReference type="Pfam" id="PF04375">
    <property type="entry name" value="HemX"/>
    <property type="match status" value="1"/>
</dbReference>
<sequence length="451" mass="50250">MSDADEPLTSEDPFRSRKKLDTSSVLDEIGRKNNATLKRSSTGAGAKAAIVFLFLLVLPLAGATGWLGYQQWLSQDRVSQAVADVRAENVRLQQVMAGMRAEVEAERDRLLTEQERLQADLTEQAALLREGSSAVQDALTEVDEQEQVDQQRLDRLQQQIIRDMDDVEGLVGALQRQVGNLQQRDTRWLNAEANYLMRLAQQKLQLEADLESTALLLRTIDSLLAGQQGLLVATARQNLSDDLRALQDVRIPDRAAVSQRLIALGDDLEQLTLAGSRQESYQERVQGQWQETPETMREGSWLDAGIALLRSIFVWREWDEAPTEMLPPQQEDNLKQRLQLQLEQAQLAMVQGDEVLYRQILGQAIRNLQRYFESDSASSRQLVAELERLQAEELQVALPDLSATAELIQQLASASAAPSAPAPIPTPESEPEPTPTPTPTPTPEVDAQPLD</sequence>
<keyword evidence="3" id="KW-1133">Transmembrane helix</keyword>
<dbReference type="EMBL" id="LAZR01000001">
    <property type="protein sequence ID" value="KKO12125.1"/>
    <property type="molecule type" value="Genomic_DNA"/>
</dbReference>
<feature type="compositionally biased region" description="Pro residues" evidence="2">
    <location>
        <begin position="420"/>
        <end position="442"/>
    </location>
</feature>
<comment type="caution">
    <text evidence="4">The sequence shown here is derived from an EMBL/GenBank/DDBJ whole genome shotgun (WGS) entry which is preliminary data.</text>
</comment>
<dbReference type="PANTHER" id="PTHR38043:SF1">
    <property type="entry name" value="PROTEIN HEMX"/>
    <property type="match status" value="1"/>
</dbReference>
<keyword evidence="3" id="KW-0472">Membrane</keyword>
<gene>
    <name evidence="4" type="ORF">LCGC14_0001330</name>
</gene>
<dbReference type="InterPro" id="IPR007470">
    <property type="entry name" value="HemX"/>
</dbReference>
<name>A0A0F9W6Z4_9ZZZZ</name>
<evidence type="ECO:0000256" key="2">
    <source>
        <dbReference type="SAM" id="MobiDB-lite"/>
    </source>
</evidence>
<feature type="region of interest" description="Disordered" evidence="2">
    <location>
        <begin position="412"/>
        <end position="451"/>
    </location>
</feature>
<evidence type="ECO:0000313" key="4">
    <source>
        <dbReference type="EMBL" id="KKO12125.1"/>
    </source>
</evidence>
<keyword evidence="3" id="KW-0812">Transmembrane</keyword>
<dbReference type="PANTHER" id="PTHR38043">
    <property type="entry name" value="PROTEIN HEMX"/>
    <property type="match status" value="1"/>
</dbReference>
<dbReference type="AlphaFoldDB" id="A0A0F9W6Z4"/>
<protein>
    <submittedName>
        <fullName evidence="4">Uncharacterized protein</fullName>
    </submittedName>
</protein>
<feature type="transmembrane region" description="Helical" evidence="3">
    <location>
        <begin position="48"/>
        <end position="69"/>
    </location>
</feature>
<reference evidence="4" key="1">
    <citation type="journal article" date="2015" name="Nature">
        <title>Complex archaea that bridge the gap between prokaryotes and eukaryotes.</title>
        <authorList>
            <person name="Spang A."/>
            <person name="Saw J.H."/>
            <person name="Jorgensen S.L."/>
            <person name="Zaremba-Niedzwiedzka K."/>
            <person name="Martijn J."/>
            <person name="Lind A.E."/>
            <person name="van Eijk R."/>
            <person name="Schleper C."/>
            <person name="Guy L."/>
            <person name="Ettema T.J."/>
        </authorList>
    </citation>
    <scope>NUCLEOTIDE SEQUENCE</scope>
</reference>
<keyword evidence="1" id="KW-0175">Coiled coil</keyword>
<evidence type="ECO:0000256" key="3">
    <source>
        <dbReference type="SAM" id="Phobius"/>
    </source>
</evidence>
<feature type="coiled-coil region" evidence="1">
    <location>
        <begin position="82"/>
        <end position="184"/>
    </location>
</feature>
<organism evidence="4">
    <name type="scientific">marine sediment metagenome</name>
    <dbReference type="NCBI Taxonomy" id="412755"/>
    <lineage>
        <taxon>unclassified sequences</taxon>
        <taxon>metagenomes</taxon>
        <taxon>ecological metagenomes</taxon>
    </lineage>
</organism>
<proteinExistence type="predicted"/>
<evidence type="ECO:0000256" key="1">
    <source>
        <dbReference type="SAM" id="Coils"/>
    </source>
</evidence>